<sequence length="102" mass="11821">MKNIYIVTVIHSVEGISSPNYKTLNRQKAEEVLKLFLEFQPKYPKYDSRFTDNQEADFIKICDKLNKELSSLIGKSVDLSYLGKFDTIELITQKLDDDLEPT</sequence>
<dbReference type="EMBL" id="KU935715">
    <property type="protein sequence ID" value="AND75462.1"/>
    <property type="molecule type" value="Genomic_DNA"/>
</dbReference>
<reference evidence="2" key="1">
    <citation type="submission" date="2016-03" db="EMBL/GenBank/DDBJ databases">
        <title>Characterization of Acinetobacter baumannii phage vB_AbaM_ME3.</title>
        <authorList>
            <person name="Buttimer C.T.H."/>
            <person name="Elbreki M."/>
            <person name="Coffey A."/>
        </authorList>
    </citation>
    <scope>NUCLEOTIDE SEQUENCE [LARGE SCALE GENOMIC DNA]</scope>
</reference>
<organism evidence="1 2">
    <name type="scientific">Acinetobacter phage vB_AbaM_ME3</name>
    <dbReference type="NCBI Taxonomy" id="1837876"/>
    <lineage>
        <taxon>Viruses</taxon>
        <taxon>Duplodnaviria</taxon>
        <taxon>Heunggongvirae</taxon>
        <taxon>Uroviricota</taxon>
        <taxon>Caudoviricetes</taxon>
        <taxon>Metrivirus</taxon>
        <taxon>Metrivirus ME3</taxon>
    </lineage>
</organism>
<keyword evidence="2" id="KW-1185">Reference proteome</keyword>
<protein>
    <submittedName>
        <fullName evidence="1">Uncharacterized protein</fullName>
    </submittedName>
</protein>
<accession>A0A172Q0T5</accession>
<evidence type="ECO:0000313" key="1">
    <source>
        <dbReference type="EMBL" id="AND75462.1"/>
    </source>
</evidence>
<evidence type="ECO:0000313" key="2">
    <source>
        <dbReference type="Proteomes" id="UP000225947"/>
    </source>
</evidence>
<gene>
    <name evidence="1" type="ORF">ME3_301</name>
</gene>
<proteinExistence type="predicted"/>
<dbReference type="Proteomes" id="UP000225947">
    <property type="component" value="Segment"/>
</dbReference>
<name>A0A172Q0T5_9CAUD</name>